<sequence>MKNVKYRFLIVFILCYSLLSVGQDVKKKDNANIDSLLQLIPIQKDSVLVETYFTIFDQYIFKDPKKGAPYLDAAAPIIDSLKSKYLEAELLRKKGLYIQELGDFNQALVHLNQAKVLYNELGDREKLKTVYNNIGIISKDLGQTATALEAYLICIKISESLGEPEQGRAPNLMNIGMLYSKLGNLEVSNDYYKKVEAICLEHNLEYGLAITRSNRATNLAKVDKLQEALDLYLGAMPYFERTDRKSAIGEQLNLIGAVYVKMDSLKKAEKYFLQALNLNTEIEQKNQLGISYRNLGDVSYNERDYKSALENYQNSLSLAKQLSNNIEIVDDYLKISNTYEKLGDISQAYEYRKIYSVMYDSIFSRENNQKINALELRYKTEKSEQEIALQKKEIALLEEQGRTANLQRVGLIVGLLTTIAIFGLIYYGIRQKMKRNRLERERVKAELAFKEKELTTHALHLAKKNEVLEGLKQKAAELKKTEGGGKAYQELIRTINFDQQDDKVWENFTRYFEAVHKDFEKDAVSRYPDISKNELRLMALIKMNLSSKEIANILNISSDGVKKARQRLRKKMNLSPEDSLETTVMAI</sequence>
<dbReference type="Pfam" id="PF13424">
    <property type="entry name" value="TPR_12"/>
    <property type="match status" value="1"/>
</dbReference>
<gene>
    <name evidence="5" type="ORF">DZC72_02850</name>
</gene>
<evidence type="ECO:0000313" key="6">
    <source>
        <dbReference type="Proteomes" id="UP000286990"/>
    </source>
</evidence>
<feature type="domain" description="HTH luxR-type" evidence="4">
    <location>
        <begin position="531"/>
        <end position="574"/>
    </location>
</feature>
<dbReference type="SUPFAM" id="SSF46894">
    <property type="entry name" value="C-terminal effector domain of the bipartite response regulators"/>
    <property type="match status" value="1"/>
</dbReference>
<feature type="repeat" description="TPR" evidence="1">
    <location>
        <begin position="249"/>
        <end position="282"/>
    </location>
</feature>
<accession>A0A426RKM0</accession>
<dbReference type="EMBL" id="QUSX01000001">
    <property type="protein sequence ID" value="RRQ49558.1"/>
    <property type="molecule type" value="Genomic_DNA"/>
</dbReference>
<dbReference type="Pfam" id="PF00196">
    <property type="entry name" value="GerE"/>
    <property type="match status" value="1"/>
</dbReference>
<comment type="caution">
    <text evidence="5">The sequence shown here is derived from an EMBL/GenBank/DDBJ whole genome shotgun (WGS) entry which is preliminary data.</text>
</comment>
<dbReference type="PROSITE" id="PS50005">
    <property type="entry name" value="TPR"/>
    <property type="match status" value="2"/>
</dbReference>
<dbReference type="Pfam" id="PF13181">
    <property type="entry name" value="TPR_8"/>
    <property type="match status" value="1"/>
</dbReference>
<evidence type="ECO:0000313" key="5">
    <source>
        <dbReference type="EMBL" id="RRQ49558.1"/>
    </source>
</evidence>
<dbReference type="GO" id="GO:0003677">
    <property type="term" value="F:DNA binding"/>
    <property type="evidence" value="ECO:0007669"/>
    <property type="project" value="InterPro"/>
</dbReference>
<keyword evidence="3" id="KW-0472">Membrane</keyword>
<organism evidence="5 6">
    <name type="scientific">Maribacter algicola</name>
    <dbReference type="NCBI Taxonomy" id="2498892"/>
    <lineage>
        <taxon>Bacteria</taxon>
        <taxon>Pseudomonadati</taxon>
        <taxon>Bacteroidota</taxon>
        <taxon>Flavobacteriia</taxon>
        <taxon>Flavobacteriales</taxon>
        <taxon>Flavobacteriaceae</taxon>
        <taxon>Maribacter</taxon>
    </lineage>
</organism>
<dbReference type="InterPro" id="IPR000792">
    <property type="entry name" value="Tscrpt_reg_LuxR_C"/>
</dbReference>
<dbReference type="PANTHER" id="PTHR10098">
    <property type="entry name" value="RAPSYN-RELATED"/>
    <property type="match status" value="1"/>
</dbReference>
<dbReference type="OrthoDB" id="1090267at2"/>
<feature type="coiled-coil region" evidence="2">
    <location>
        <begin position="433"/>
        <end position="481"/>
    </location>
</feature>
<dbReference type="InterPro" id="IPR016032">
    <property type="entry name" value="Sig_transdc_resp-reg_C-effctor"/>
</dbReference>
<dbReference type="InterPro" id="IPR011990">
    <property type="entry name" value="TPR-like_helical_dom_sf"/>
</dbReference>
<dbReference type="InterPro" id="IPR019734">
    <property type="entry name" value="TPR_rpt"/>
</dbReference>
<evidence type="ECO:0000256" key="2">
    <source>
        <dbReference type="SAM" id="Coils"/>
    </source>
</evidence>
<dbReference type="Gene3D" id="1.10.10.10">
    <property type="entry name" value="Winged helix-like DNA-binding domain superfamily/Winged helix DNA-binding domain"/>
    <property type="match status" value="1"/>
</dbReference>
<keyword evidence="3" id="KW-1133">Transmembrane helix</keyword>
<dbReference type="PANTHER" id="PTHR10098:SF108">
    <property type="entry name" value="TETRATRICOPEPTIDE REPEAT PROTEIN 28"/>
    <property type="match status" value="1"/>
</dbReference>
<evidence type="ECO:0000256" key="1">
    <source>
        <dbReference type="PROSITE-ProRule" id="PRU00339"/>
    </source>
</evidence>
<feature type="repeat" description="TPR" evidence="1">
    <location>
        <begin position="289"/>
        <end position="322"/>
    </location>
</feature>
<dbReference type="Gene3D" id="1.25.40.10">
    <property type="entry name" value="Tetratricopeptide repeat domain"/>
    <property type="match status" value="2"/>
</dbReference>
<name>A0A426RKM0_9FLAO</name>
<dbReference type="GO" id="GO:0006355">
    <property type="term" value="P:regulation of DNA-templated transcription"/>
    <property type="evidence" value="ECO:0007669"/>
    <property type="project" value="InterPro"/>
</dbReference>
<dbReference type="InterPro" id="IPR036388">
    <property type="entry name" value="WH-like_DNA-bd_sf"/>
</dbReference>
<keyword evidence="1" id="KW-0802">TPR repeat</keyword>
<dbReference type="SUPFAM" id="SSF48452">
    <property type="entry name" value="TPR-like"/>
    <property type="match status" value="2"/>
</dbReference>
<keyword evidence="3" id="KW-0812">Transmembrane</keyword>
<protein>
    <recommendedName>
        <fullName evidence="4">HTH luxR-type domain-containing protein</fullName>
    </recommendedName>
</protein>
<reference evidence="6" key="2">
    <citation type="submission" date="2018-12" db="EMBL/GenBank/DDBJ databases">
        <title>Maribacter lutimaris sp. nov., isolated from marine sediment.</title>
        <authorList>
            <person name="Kim K.K."/>
        </authorList>
    </citation>
    <scope>NUCLEOTIDE SEQUENCE [LARGE SCALE GENOMIC DNA]</scope>
    <source>
        <strain evidence="6">PoM-212</strain>
    </source>
</reference>
<dbReference type="SMART" id="SM00028">
    <property type="entry name" value="TPR"/>
    <property type="match status" value="6"/>
</dbReference>
<keyword evidence="2" id="KW-0175">Coiled coil</keyword>
<feature type="transmembrane region" description="Helical" evidence="3">
    <location>
        <begin position="409"/>
        <end position="429"/>
    </location>
</feature>
<reference evidence="6" key="1">
    <citation type="submission" date="2018-08" db="EMBL/GenBank/DDBJ databases">
        <authorList>
            <person name="Khan S.A."/>
            <person name="J S.E."/>
        </authorList>
    </citation>
    <scope>NUCLEOTIDE SEQUENCE [LARGE SCALE GENOMIC DNA]</scope>
    <source>
        <strain evidence="6">PoM-212</strain>
    </source>
</reference>
<keyword evidence="6" id="KW-1185">Reference proteome</keyword>
<dbReference type="RefSeq" id="WP_125221380.1">
    <property type="nucleotide sequence ID" value="NZ_QUSX01000001.1"/>
</dbReference>
<dbReference type="Proteomes" id="UP000286990">
    <property type="component" value="Unassembled WGS sequence"/>
</dbReference>
<evidence type="ECO:0000256" key="3">
    <source>
        <dbReference type="SAM" id="Phobius"/>
    </source>
</evidence>
<dbReference type="AlphaFoldDB" id="A0A426RKM0"/>
<proteinExistence type="predicted"/>
<evidence type="ECO:0000259" key="4">
    <source>
        <dbReference type="Pfam" id="PF00196"/>
    </source>
</evidence>